<evidence type="ECO:0000256" key="5">
    <source>
        <dbReference type="ARBA" id="ARBA00022927"/>
    </source>
</evidence>
<dbReference type="GO" id="GO:0070971">
    <property type="term" value="C:endoplasmic reticulum exit site"/>
    <property type="evidence" value="ECO:0007669"/>
    <property type="project" value="TreeGrafter"/>
</dbReference>
<dbReference type="SUPFAM" id="SSF82754">
    <property type="entry name" value="C-terminal, gelsolin-like domain of Sec23/24"/>
    <property type="match status" value="1"/>
</dbReference>
<keyword evidence="5" id="KW-0653">Protein transport</keyword>
<dbReference type="Gene3D" id="2.60.40.1670">
    <property type="entry name" value="beta-sandwich domain of Sec23/24"/>
    <property type="match status" value="1"/>
</dbReference>
<feature type="domain" description="Gelsolin-like" evidence="8">
    <location>
        <begin position="889"/>
        <end position="962"/>
    </location>
</feature>
<feature type="domain" description="Sec23/Sec24 helical" evidence="11">
    <location>
        <begin position="738"/>
        <end position="826"/>
    </location>
</feature>
<evidence type="ECO:0000256" key="3">
    <source>
        <dbReference type="ARBA" id="ARBA00008334"/>
    </source>
</evidence>
<dbReference type="InterPro" id="IPR029006">
    <property type="entry name" value="ADF-H/Gelsolin-like_dom_sf"/>
</dbReference>
<evidence type="ECO:0000256" key="2">
    <source>
        <dbReference type="ARBA" id="ARBA00004397"/>
    </source>
</evidence>
<dbReference type="STRING" id="60517.A0A0R3W936"/>
<dbReference type="GO" id="GO:0008270">
    <property type="term" value="F:zinc ion binding"/>
    <property type="evidence" value="ECO:0007669"/>
    <property type="project" value="InterPro"/>
</dbReference>
<evidence type="ECO:0000313" key="14">
    <source>
        <dbReference type="Proteomes" id="UP000282613"/>
    </source>
</evidence>
<sequence length="1021" mass="111817">MLPPMPPMQQQPQLQSNNQSSYPGYLYTQPASELTPAPKSHSTNGPPVLPVLYENRDDAALAKQVGALNLSHSDSTYAGSYGAPPQQNPMNNYTTPMTYNNNFQSVSPAVAGSPPMTPTVMANSPPMPPTASLQPHYVASQHGQQVQPTPMQPQPLYRGGYPPVGMMPPTPPAQQSAMPQKTQSARAMADSMPNAVEVIENDRIQRGAASGVVFQTGATGVAPPLSTTDFVCRDEGNCNPRFVRSSLYNVPTSADLQKQVGLPFVLSIQPFAHLHPDDQPLVLTDMGPQGPVRCSRCKAYMCPFFVFIDGGRRFQCSLCGASTTVVQEYFAHLDHTGHRIDSFQRPELCLGSYEVVATAEYCRDSTLPLPPVYIFLLDVSATSVRSGLVNLFCSRFITDILPHLPRDKQDIATGAATANSPTPISIGFITYDSQLHFYNLVRVNPTDTNSTALPKAHMSVVADTADVFVPSLEGFLVEPNAAALTHLLSTIPGQFAQLQNAAASANLPTPEPILGPAVQAGLEVLKAANRCGKLFIMHSSLPTADAPGKLKFREDRHLIGTDKEKTLLQPATDYYTKLGKSCVEAGASVDLFLFPNSFIDVATISEVPKLTSGNLFKYSYFQADLQGDQFIADLRNAVALPEAFNAVMRVRTSTGTRPFETLGNVNLPNTTDVEFATLDANQTVACEIKYDDKLSENDFVFIQVAVLYTSVGGHRRLRIHNLSLATSSTPADIFRLADLDTLLTWHARLAVQRAPVSRTPSTALTEVTTAVATALAGYRHLCTTSGGGGPGGVGASPGELVLPETIKLMPLYLQCLVKTDAIRSGGLSNLLNLFDRRVNRCFYRAKNTSIDDRAYLLFLLNAMSPKATNNFIYPRIYPLHEVDPETAGNELPTPIRCSYERLDPEGVYFVENGVYAFLWCGLQVNPVWIQRVFGVTDVHVLQPEKATLTELDNPLSKCICRMVLPVLSRFTHFPRLRVIRQNELSESWIRRLMYEDRDDCGNATYVEYLCHVHKEVRALLK</sequence>
<dbReference type="Pfam" id="PF04811">
    <property type="entry name" value="Sec23_trunk"/>
    <property type="match status" value="1"/>
</dbReference>
<dbReference type="SUPFAM" id="SSF82919">
    <property type="entry name" value="Zn-finger domain of Sec23/24"/>
    <property type="match status" value="1"/>
</dbReference>
<dbReference type="InterPro" id="IPR006900">
    <property type="entry name" value="Sec23/24_helical_dom"/>
</dbReference>
<comment type="subcellular location">
    <subcellularLocation>
        <location evidence="1">Cytoplasmic vesicle</location>
        <location evidence="1">COPII-coated vesicle membrane</location>
        <topology evidence="1">Peripheral membrane protein</topology>
        <orientation evidence="1">Cytoplasmic side</orientation>
    </subcellularLocation>
    <subcellularLocation>
        <location evidence="2">Endoplasmic reticulum membrane</location>
        <topology evidence="2">Peripheral membrane protein</topology>
        <orientation evidence="2">Cytoplasmic side</orientation>
    </subcellularLocation>
</comment>
<dbReference type="InterPro" id="IPR006896">
    <property type="entry name" value="Sec23/24_trunk_dom"/>
</dbReference>
<dbReference type="GO" id="GO:0000149">
    <property type="term" value="F:SNARE binding"/>
    <property type="evidence" value="ECO:0007669"/>
    <property type="project" value="TreeGrafter"/>
</dbReference>
<dbReference type="SUPFAM" id="SSF81995">
    <property type="entry name" value="beta-sandwich domain of Sec23/24"/>
    <property type="match status" value="1"/>
</dbReference>
<evidence type="ECO:0000259" key="10">
    <source>
        <dbReference type="Pfam" id="PF04811"/>
    </source>
</evidence>
<dbReference type="SUPFAM" id="SSF81811">
    <property type="entry name" value="Helical domain of Sec23/24"/>
    <property type="match status" value="1"/>
</dbReference>
<dbReference type="GO" id="GO:0030127">
    <property type="term" value="C:COPII vesicle coat"/>
    <property type="evidence" value="ECO:0007669"/>
    <property type="project" value="InterPro"/>
</dbReference>
<dbReference type="GO" id="GO:0006886">
    <property type="term" value="P:intracellular protein transport"/>
    <property type="evidence" value="ECO:0007669"/>
    <property type="project" value="InterPro"/>
</dbReference>
<reference evidence="13 14" key="2">
    <citation type="submission" date="2018-11" db="EMBL/GenBank/DDBJ databases">
        <authorList>
            <consortium name="Pathogen Informatics"/>
        </authorList>
    </citation>
    <scope>NUCLEOTIDE SEQUENCE [LARGE SCALE GENOMIC DNA]</scope>
</reference>
<name>A0A0R3W936_TAEAS</name>
<gene>
    <name evidence="13" type="ORF">TASK_LOCUS6930</name>
</gene>
<dbReference type="InterPro" id="IPR007123">
    <property type="entry name" value="Gelsolin-like_dom"/>
</dbReference>
<organism evidence="15">
    <name type="scientific">Taenia asiatica</name>
    <name type="common">Asian tapeworm</name>
    <dbReference type="NCBI Taxonomy" id="60517"/>
    <lineage>
        <taxon>Eukaryota</taxon>
        <taxon>Metazoa</taxon>
        <taxon>Spiralia</taxon>
        <taxon>Lophotrochozoa</taxon>
        <taxon>Platyhelminthes</taxon>
        <taxon>Cestoda</taxon>
        <taxon>Eucestoda</taxon>
        <taxon>Cyclophyllidea</taxon>
        <taxon>Taeniidae</taxon>
        <taxon>Taenia</taxon>
    </lineage>
</organism>
<dbReference type="GO" id="GO:0005789">
    <property type="term" value="C:endoplasmic reticulum membrane"/>
    <property type="evidence" value="ECO:0007669"/>
    <property type="project" value="UniProtKB-SubCell"/>
</dbReference>
<dbReference type="Proteomes" id="UP000282613">
    <property type="component" value="Unassembled WGS sequence"/>
</dbReference>
<evidence type="ECO:0000256" key="1">
    <source>
        <dbReference type="ARBA" id="ARBA00004299"/>
    </source>
</evidence>
<comment type="similarity">
    <text evidence="3">Belongs to the SEC23/SEC24 family. SEC24 subfamily.</text>
</comment>
<keyword evidence="14" id="KW-1185">Reference proteome</keyword>
<dbReference type="InterPro" id="IPR050550">
    <property type="entry name" value="SEC23_SEC24_subfamily"/>
</dbReference>
<feature type="domain" description="Sec23/Sec24 beta-sandwich" evidence="12">
    <location>
        <begin position="643"/>
        <end position="726"/>
    </location>
</feature>
<dbReference type="Gene3D" id="3.40.20.10">
    <property type="entry name" value="Severin"/>
    <property type="match status" value="1"/>
</dbReference>
<dbReference type="Gene3D" id="3.40.50.410">
    <property type="entry name" value="von Willebrand factor, type A domain"/>
    <property type="match status" value="1"/>
</dbReference>
<accession>A0A0R3W936</accession>
<evidence type="ECO:0000256" key="4">
    <source>
        <dbReference type="ARBA" id="ARBA00022448"/>
    </source>
</evidence>
<dbReference type="Pfam" id="PF08033">
    <property type="entry name" value="Sec23_BS"/>
    <property type="match status" value="1"/>
</dbReference>
<evidence type="ECO:0000256" key="6">
    <source>
        <dbReference type="ARBA" id="ARBA00023329"/>
    </source>
</evidence>
<dbReference type="Gene3D" id="1.20.120.730">
    <property type="entry name" value="Sec23/Sec24 helical domain"/>
    <property type="match status" value="1"/>
</dbReference>
<evidence type="ECO:0000259" key="12">
    <source>
        <dbReference type="Pfam" id="PF08033"/>
    </source>
</evidence>
<evidence type="ECO:0000256" key="7">
    <source>
        <dbReference type="SAM" id="MobiDB-lite"/>
    </source>
</evidence>
<dbReference type="Pfam" id="PF00626">
    <property type="entry name" value="Gelsolin"/>
    <property type="match status" value="1"/>
</dbReference>
<feature type="domain" description="Sec23/Sec24 trunk" evidence="10">
    <location>
        <begin position="368"/>
        <end position="637"/>
    </location>
</feature>
<evidence type="ECO:0000259" key="9">
    <source>
        <dbReference type="Pfam" id="PF04810"/>
    </source>
</evidence>
<feature type="region of interest" description="Disordered" evidence="7">
    <location>
        <begin position="1"/>
        <end position="49"/>
    </location>
</feature>
<reference evidence="15" key="1">
    <citation type="submission" date="2017-02" db="UniProtKB">
        <authorList>
            <consortium name="WormBaseParasite"/>
        </authorList>
    </citation>
    <scope>IDENTIFICATION</scope>
</reference>
<protein>
    <submittedName>
        <fullName evidence="15">Protein transport protein Sec24C</fullName>
    </submittedName>
</protein>
<dbReference type="InterPro" id="IPR036180">
    <property type="entry name" value="Gelsolin-like_dom_sf"/>
</dbReference>
<dbReference type="WBParaSite" id="TASK_0000692901-mRNA-1">
    <property type="protein sequence ID" value="TASK_0000692901-mRNA-1"/>
    <property type="gene ID" value="TASK_0000692901"/>
</dbReference>
<dbReference type="EMBL" id="UYRS01018552">
    <property type="protein sequence ID" value="VDK37571.1"/>
    <property type="molecule type" value="Genomic_DNA"/>
</dbReference>
<evidence type="ECO:0000259" key="11">
    <source>
        <dbReference type="Pfam" id="PF04815"/>
    </source>
</evidence>
<feature type="domain" description="Zinc finger Sec23/Sec24-type" evidence="9">
    <location>
        <begin position="291"/>
        <end position="329"/>
    </location>
</feature>
<dbReference type="InterPro" id="IPR036174">
    <property type="entry name" value="Znf_Sec23_Sec24_sf"/>
</dbReference>
<dbReference type="InterPro" id="IPR006895">
    <property type="entry name" value="Znf_Sec23_Sec24"/>
</dbReference>
<evidence type="ECO:0000259" key="8">
    <source>
        <dbReference type="Pfam" id="PF00626"/>
    </source>
</evidence>
<proteinExistence type="inferred from homology"/>
<dbReference type="InterPro" id="IPR012990">
    <property type="entry name" value="Beta-sandwich_Sec23_24"/>
</dbReference>
<dbReference type="Pfam" id="PF04815">
    <property type="entry name" value="Sec23_helical"/>
    <property type="match status" value="1"/>
</dbReference>
<dbReference type="SUPFAM" id="SSF53300">
    <property type="entry name" value="vWA-like"/>
    <property type="match status" value="1"/>
</dbReference>
<evidence type="ECO:0000313" key="13">
    <source>
        <dbReference type="EMBL" id="VDK37571.1"/>
    </source>
</evidence>
<dbReference type="PANTHER" id="PTHR13803:SF4">
    <property type="entry name" value="SECRETORY 24CD, ISOFORM C"/>
    <property type="match status" value="1"/>
</dbReference>
<dbReference type="InterPro" id="IPR036465">
    <property type="entry name" value="vWFA_dom_sf"/>
</dbReference>
<keyword evidence="6" id="KW-0968">Cytoplasmic vesicle</keyword>
<evidence type="ECO:0000313" key="15">
    <source>
        <dbReference type="WBParaSite" id="TASK_0000692901-mRNA-1"/>
    </source>
</evidence>
<dbReference type="OrthoDB" id="49016at2759"/>
<dbReference type="InterPro" id="IPR036175">
    <property type="entry name" value="Sec23/24_helical_dom_sf"/>
</dbReference>
<keyword evidence="4" id="KW-0813">Transport</keyword>
<dbReference type="GO" id="GO:0090110">
    <property type="term" value="P:COPII-coated vesicle cargo loading"/>
    <property type="evidence" value="ECO:0007669"/>
    <property type="project" value="TreeGrafter"/>
</dbReference>
<dbReference type="Gene3D" id="2.30.30.380">
    <property type="entry name" value="Zn-finger domain of Sec23/24"/>
    <property type="match status" value="1"/>
</dbReference>
<dbReference type="Pfam" id="PF04810">
    <property type="entry name" value="zf-Sec23_Sec24"/>
    <property type="match status" value="1"/>
</dbReference>
<dbReference type="PANTHER" id="PTHR13803">
    <property type="entry name" value="SEC24-RELATED PROTEIN"/>
    <property type="match status" value="1"/>
</dbReference>
<dbReference type="AlphaFoldDB" id="A0A0R3W936"/>